<dbReference type="Pfam" id="PF01778">
    <property type="entry name" value="Ribosomal_L28e"/>
    <property type="match status" value="1"/>
</dbReference>
<keyword evidence="3 4" id="KW-0539">Nucleus</keyword>
<comment type="subcellular location">
    <subcellularLocation>
        <location evidence="1">Nucleus</location>
    </subcellularLocation>
</comment>
<feature type="domain" description="Ribosomal eL28/Mak16" evidence="7">
    <location>
        <begin position="21"/>
        <end position="133"/>
    </location>
</feature>
<evidence type="ECO:0000256" key="1">
    <source>
        <dbReference type="ARBA" id="ARBA00004123"/>
    </source>
</evidence>
<reference evidence="8" key="1">
    <citation type="submission" date="2021-01" db="EMBL/GenBank/DDBJ databases">
        <title>Adiantum capillus-veneris genome.</title>
        <authorList>
            <person name="Fang Y."/>
            <person name="Liao Q."/>
        </authorList>
    </citation>
    <scope>NUCLEOTIDE SEQUENCE</scope>
    <source>
        <strain evidence="8">H3</strain>
        <tissue evidence="8">Leaf</tissue>
    </source>
</reference>
<evidence type="ECO:0000256" key="2">
    <source>
        <dbReference type="ARBA" id="ARBA00005514"/>
    </source>
</evidence>
<dbReference type="GO" id="GO:0030687">
    <property type="term" value="C:preribosome, large subunit precursor"/>
    <property type="evidence" value="ECO:0007669"/>
    <property type="project" value="TreeGrafter"/>
</dbReference>
<dbReference type="FunFam" id="3.30.390.110:FF:000001">
    <property type="entry name" value="Protein MAK16 homolog"/>
    <property type="match status" value="1"/>
</dbReference>
<gene>
    <name evidence="8" type="ORF">GOP47_0021948</name>
</gene>
<dbReference type="InterPro" id="IPR006958">
    <property type="entry name" value="Mak16"/>
</dbReference>
<evidence type="ECO:0000313" key="9">
    <source>
        <dbReference type="Proteomes" id="UP000886520"/>
    </source>
</evidence>
<keyword evidence="5" id="KW-0175">Coiled coil</keyword>
<dbReference type="OrthoDB" id="10251342at2759"/>
<proteinExistence type="inferred from homology"/>
<dbReference type="EMBL" id="JABFUD020000021">
    <property type="protein sequence ID" value="KAI5063401.1"/>
    <property type="molecule type" value="Genomic_DNA"/>
</dbReference>
<name>A0A9D4Z8B7_ADICA</name>
<dbReference type="GO" id="GO:0000460">
    <property type="term" value="P:maturation of 5.8S rRNA"/>
    <property type="evidence" value="ECO:0007669"/>
    <property type="project" value="TreeGrafter"/>
</dbReference>
<dbReference type="PANTHER" id="PTHR23405">
    <property type="entry name" value="MAINTENANCE OF KILLER 16 MAK16 PROTEIN-RELATED"/>
    <property type="match status" value="1"/>
</dbReference>
<dbReference type="AlphaFoldDB" id="A0A9D4Z8B7"/>
<dbReference type="Proteomes" id="UP000886520">
    <property type="component" value="Chromosome 21"/>
</dbReference>
<dbReference type="PIRSF" id="PIRSF003352">
    <property type="entry name" value="MAK16"/>
    <property type="match status" value="1"/>
</dbReference>
<accession>A0A9D4Z8B7</accession>
<keyword evidence="9" id="KW-1185">Reference proteome</keyword>
<comment type="caution">
    <text evidence="8">The sequence shown here is derived from an EMBL/GenBank/DDBJ whole genome shotgun (WGS) entry which is preliminary data.</text>
</comment>
<dbReference type="Gene3D" id="3.30.390.110">
    <property type="match status" value="1"/>
</dbReference>
<evidence type="ECO:0000259" key="7">
    <source>
        <dbReference type="Pfam" id="PF01778"/>
    </source>
</evidence>
<evidence type="ECO:0000256" key="4">
    <source>
        <dbReference type="PIRNR" id="PIRNR003352"/>
    </source>
</evidence>
<protein>
    <recommendedName>
        <fullName evidence="4">Protein MAK16 homolog</fullName>
    </recommendedName>
</protein>
<sequence>MTPPRPPPLLSLEFDMQHDEVIWQVINHNHCSFKARTQTQNFCRNVYNVTGLCNRSSCPLANSRYATIREHDGTLYLYMKSIERAHTPKELWERVKLPRNYAKALEIIDKYLEFWPKFLVHKNKQRLTKMTQYLIRKRKLALKVREKLVTMPAKQVKREARREAKAEVAAVLDKAIEKELLQRLQSGTYGDIYNFPLKEYQQALDMEELEEEQEEEEEEEEQPAVEYVEYEMEDEEELEDFLPRELHVGKLSSVQEDEDVGDDFEDGVKTTAGKRTALLLDKDASSTFPKKRKKKAHVEIEYEGEPEDMQQRLL</sequence>
<dbReference type="GO" id="GO:0000470">
    <property type="term" value="P:maturation of LSU-rRNA"/>
    <property type="evidence" value="ECO:0007669"/>
    <property type="project" value="TreeGrafter"/>
</dbReference>
<evidence type="ECO:0000256" key="3">
    <source>
        <dbReference type="ARBA" id="ARBA00023242"/>
    </source>
</evidence>
<dbReference type="InterPro" id="IPR029004">
    <property type="entry name" value="Ribosomal_eL28/Mak16"/>
</dbReference>
<dbReference type="Pfam" id="PF04874">
    <property type="entry name" value="Mak16"/>
    <property type="match status" value="1"/>
</dbReference>
<dbReference type="GO" id="GO:0005730">
    <property type="term" value="C:nucleolus"/>
    <property type="evidence" value="ECO:0007669"/>
    <property type="project" value="UniProtKB-UniRule"/>
</dbReference>
<evidence type="ECO:0000313" key="8">
    <source>
        <dbReference type="EMBL" id="KAI5063401.1"/>
    </source>
</evidence>
<dbReference type="PANTHER" id="PTHR23405:SF4">
    <property type="entry name" value="PROTEIN MAK16 HOMOLOG"/>
    <property type="match status" value="1"/>
</dbReference>
<evidence type="ECO:0000256" key="5">
    <source>
        <dbReference type="SAM" id="Coils"/>
    </source>
</evidence>
<feature type="region of interest" description="Disordered" evidence="6">
    <location>
        <begin position="287"/>
        <end position="314"/>
    </location>
</feature>
<organism evidence="8 9">
    <name type="scientific">Adiantum capillus-veneris</name>
    <name type="common">Maidenhair fern</name>
    <dbReference type="NCBI Taxonomy" id="13818"/>
    <lineage>
        <taxon>Eukaryota</taxon>
        <taxon>Viridiplantae</taxon>
        <taxon>Streptophyta</taxon>
        <taxon>Embryophyta</taxon>
        <taxon>Tracheophyta</taxon>
        <taxon>Polypodiopsida</taxon>
        <taxon>Polypodiidae</taxon>
        <taxon>Polypodiales</taxon>
        <taxon>Pteridineae</taxon>
        <taxon>Pteridaceae</taxon>
        <taxon>Vittarioideae</taxon>
        <taxon>Adiantum</taxon>
    </lineage>
</organism>
<feature type="coiled-coil region" evidence="5">
    <location>
        <begin position="197"/>
        <end position="226"/>
    </location>
</feature>
<evidence type="ECO:0000256" key="6">
    <source>
        <dbReference type="SAM" id="MobiDB-lite"/>
    </source>
</evidence>
<comment type="similarity">
    <text evidence="2 4">Belongs to the MAK16 family.</text>
</comment>